<proteinExistence type="inferred from homology"/>
<keyword evidence="4 10" id="KW-0963">Cytoplasm</keyword>
<dbReference type="GO" id="GO:0005634">
    <property type="term" value="C:nucleus"/>
    <property type="evidence" value="ECO:0007669"/>
    <property type="project" value="UniProtKB-SubCell"/>
</dbReference>
<feature type="non-terminal residue" evidence="12">
    <location>
        <position position="1"/>
    </location>
</feature>
<dbReference type="GO" id="GO:0045505">
    <property type="term" value="F:dynein intermediate chain binding"/>
    <property type="evidence" value="ECO:0007669"/>
    <property type="project" value="TreeGrafter"/>
</dbReference>
<dbReference type="GO" id="GO:0005868">
    <property type="term" value="C:cytoplasmic dynein complex"/>
    <property type="evidence" value="ECO:0007669"/>
    <property type="project" value="TreeGrafter"/>
</dbReference>
<keyword evidence="3" id="KW-0813">Transport</keyword>
<dbReference type="InterPro" id="IPR037177">
    <property type="entry name" value="DLC_sf"/>
</dbReference>
<dbReference type="Pfam" id="PF01221">
    <property type="entry name" value="Dynein_light"/>
    <property type="match status" value="1"/>
</dbReference>
<dbReference type="PANTHER" id="PTHR11886">
    <property type="entry name" value="DYNEIN LIGHT CHAIN"/>
    <property type="match status" value="1"/>
</dbReference>
<evidence type="ECO:0000256" key="1">
    <source>
        <dbReference type="ARBA" id="ARBA00004123"/>
    </source>
</evidence>
<evidence type="ECO:0000256" key="7">
    <source>
        <dbReference type="ARBA" id="ARBA00022927"/>
    </source>
</evidence>
<dbReference type="GO" id="GO:0015031">
    <property type="term" value="P:protein transport"/>
    <property type="evidence" value="ECO:0007669"/>
    <property type="project" value="UniProtKB-KW"/>
</dbReference>
<dbReference type="OrthoDB" id="10033309at2759"/>
<protein>
    <recommendedName>
        <fullName evidence="10">Dynein light chain</fullName>
    </recommendedName>
</protein>
<evidence type="ECO:0000256" key="11">
    <source>
        <dbReference type="SAM" id="MobiDB-lite"/>
    </source>
</evidence>
<dbReference type="FunFam" id="3.30.740.10:FF:000005">
    <property type="entry name" value="Dynein light chain"/>
    <property type="match status" value="1"/>
</dbReference>
<sequence length="111" mass="12420">RGAEPHTTRIFEATHSSSSSNNSVRMAQFQKGDMSPELKPDVLALINEICAEYKDDDGIASNLKKRLDSKFTPTWQVTVGRNYASYVTHEKNTFGYFQNGPFAILVYKAGL</sequence>
<dbReference type="Gene3D" id="3.30.740.10">
    <property type="entry name" value="Protein Inhibitor Of Neuronal Nitric Oxide Synthase"/>
    <property type="match status" value="1"/>
</dbReference>
<evidence type="ECO:0000256" key="6">
    <source>
        <dbReference type="ARBA" id="ARBA00022816"/>
    </source>
</evidence>
<comment type="similarity">
    <text evidence="10">Belongs to the dynein light chain family.</text>
</comment>
<dbReference type="STRING" id="282301.A0A267F0U4"/>
<evidence type="ECO:0000256" key="5">
    <source>
        <dbReference type="ARBA" id="ARBA00022701"/>
    </source>
</evidence>
<gene>
    <name evidence="12" type="ORF">BOX15_Mlig021901g1</name>
</gene>
<reference evidence="12 13" key="1">
    <citation type="submission" date="2017-06" db="EMBL/GenBank/DDBJ databases">
        <title>A platform for efficient transgenesis in Macrostomum lignano, a flatworm model organism for stem cell research.</title>
        <authorList>
            <person name="Berezikov E."/>
        </authorList>
    </citation>
    <scope>NUCLEOTIDE SEQUENCE [LARGE SCALE GENOMIC DNA]</scope>
    <source>
        <strain evidence="12">DV1</strain>
        <tissue evidence="12">Whole organism</tissue>
    </source>
</reference>
<dbReference type="Proteomes" id="UP000215902">
    <property type="component" value="Unassembled WGS sequence"/>
</dbReference>
<evidence type="ECO:0000256" key="8">
    <source>
        <dbReference type="ARBA" id="ARBA00023212"/>
    </source>
</evidence>
<dbReference type="GO" id="GO:0005874">
    <property type="term" value="C:microtubule"/>
    <property type="evidence" value="ECO:0007669"/>
    <property type="project" value="UniProtKB-KW"/>
</dbReference>
<evidence type="ECO:0000256" key="3">
    <source>
        <dbReference type="ARBA" id="ARBA00022448"/>
    </source>
</evidence>
<keyword evidence="13" id="KW-1185">Reference proteome</keyword>
<keyword evidence="7" id="KW-0653">Protein transport</keyword>
<dbReference type="EMBL" id="NIVC01001489">
    <property type="protein sequence ID" value="PAA67358.1"/>
    <property type="molecule type" value="Genomic_DNA"/>
</dbReference>
<dbReference type="AlphaFoldDB" id="A0A267F0U4"/>
<dbReference type="SMART" id="SM01375">
    <property type="entry name" value="Dynein_light"/>
    <property type="match status" value="1"/>
</dbReference>
<keyword evidence="10" id="KW-0505">Motor protein</keyword>
<dbReference type="PANTHER" id="PTHR11886:SF35">
    <property type="entry name" value="DYNEIN LIGHT CHAIN"/>
    <property type="match status" value="1"/>
</dbReference>
<organism evidence="12 13">
    <name type="scientific">Macrostomum lignano</name>
    <dbReference type="NCBI Taxonomy" id="282301"/>
    <lineage>
        <taxon>Eukaryota</taxon>
        <taxon>Metazoa</taxon>
        <taxon>Spiralia</taxon>
        <taxon>Lophotrochozoa</taxon>
        <taxon>Platyhelminthes</taxon>
        <taxon>Rhabditophora</taxon>
        <taxon>Macrostomorpha</taxon>
        <taxon>Macrostomida</taxon>
        <taxon>Macrostomidae</taxon>
        <taxon>Macrostomum</taxon>
    </lineage>
</organism>
<evidence type="ECO:0000256" key="9">
    <source>
        <dbReference type="ARBA" id="ARBA00023242"/>
    </source>
</evidence>
<keyword evidence="6" id="KW-0509">mRNA transport</keyword>
<feature type="region of interest" description="Disordered" evidence="11">
    <location>
        <begin position="1"/>
        <end position="23"/>
    </location>
</feature>
<name>A0A267F0U4_9PLAT</name>
<evidence type="ECO:0000313" key="12">
    <source>
        <dbReference type="EMBL" id="PAA67358.1"/>
    </source>
</evidence>
<comment type="caution">
    <text evidence="12">The sequence shown here is derived from an EMBL/GenBank/DDBJ whole genome shotgun (WGS) entry which is preliminary data.</text>
</comment>
<comment type="subcellular location">
    <subcellularLocation>
        <location evidence="2 10">Cytoplasm</location>
        <location evidence="2 10">Cytoskeleton</location>
    </subcellularLocation>
    <subcellularLocation>
        <location evidence="1">Nucleus</location>
    </subcellularLocation>
</comment>
<keyword evidence="10" id="KW-0243">Dynein</keyword>
<evidence type="ECO:0000313" key="13">
    <source>
        <dbReference type="Proteomes" id="UP000215902"/>
    </source>
</evidence>
<accession>A0A267F0U4</accession>
<keyword evidence="5 10" id="KW-0493">Microtubule</keyword>
<evidence type="ECO:0000256" key="2">
    <source>
        <dbReference type="ARBA" id="ARBA00004245"/>
    </source>
</evidence>
<dbReference type="GO" id="GO:0007017">
    <property type="term" value="P:microtubule-based process"/>
    <property type="evidence" value="ECO:0007669"/>
    <property type="project" value="InterPro"/>
</dbReference>
<evidence type="ECO:0000256" key="4">
    <source>
        <dbReference type="ARBA" id="ARBA00022490"/>
    </source>
</evidence>
<keyword evidence="9" id="KW-0539">Nucleus</keyword>
<dbReference type="GO" id="GO:0051028">
    <property type="term" value="P:mRNA transport"/>
    <property type="evidence" value="ECO:0007669"/>
    <property type="project" value="UniProtKB-KW"/>
</dbReference>
<dbReference type="SUPFAM" id="SSF54648">
    <property type="entry name" value="DLC"/>
    <property type="match status" value="1"/>
</dbReference>
<dbReference type="InterPro" id="IPR001372">
    <property type="entry name" value="Dynein_light_chain_typ-1/2"/>
</dbReference>
<evidence type="ECO:0000256" key="10">
    <source>
        <dbReference type="RuleBase" id="RU365010"/>
    </source>
</evidence>
<keyword evidence="8 10" id="KW-0206">Cytoskeleton</keyword>